<comment type="caution">
    <text evidence="2">The sequence shown here is derived from an EMBL/GenBank/DDBJ whole genome shotgun (WGS) entry which is preliminary data.</text>
</comment>
<dbReference type="EMBL" id="SRLO01000421">
    <property type="protein sequence ID" value="TNN56779.1"/>
    <property type="molecule type" value="Genomic_DNA"/>
</dbReference>
<feature type="compositionally biased region" description="Polar residues" evidence="1">
    <location>
        <begin position="72"/>
        <end position="92"/>
    </location>
</feature>
<reference evidence="2 3" key="1">
    <citation type="submission" date="2019-03" db="EMBL/GenBank/DDBJ databases">
        <title>First draft genome of Liparis tanakae, snailfish: a comprehensive survey of snailfish specific genes.</title>
        <authorList>
            <person name="Kim W."/>
            <person name="Song I."/>
            <person name="Jeong J.-H."/>
            <person name="Kim D."/>
            <person name="Kim S."/>
            <person name="Ryu S."/>
            <person name="Song J.Y."/>
            <person name="Lee S.K."/>
        </authorList>
    </citation>
    <scope>NUCLEOTIDE SEQUENCE [LARGE SCALE GENOMIC DNA]</scope>
    <source>
        <tissue evidence="2">Muscle</tissue>
    </source>
</reference>
<protein>
    <submittedName>
        <fullName evidence="2">Uncharacterized protein</fullName>
    </submittedName>
</protein>
<evidence type="ECO:0000256" key="1">
    <source>
        <dbReference type="SAM" id="MobiDB-lite"/>
    </source>
</evidence>
<accession>A0A4Z2GTN8</accession>
<proteinExistence type="predicted"/>
<name>A0A4Z2GTN8_9TELE</name>
<organism evidence="2 3">
    <name type="scientific">Liparis tanakae</name>
    <name type="common">Tanaka's snailfish</name>
    <dbReference type="NCBI Taxonomy" id="230148"/>
    <lineage>
        <taxon>Eukaryota</taxon>
        <taxon>Metazoa</taxon>
        <taxon>Chordata</taxon>
        <taxon>Craniata</taxon>
        <taxon>Vertebrata</taxon>
        <taxon>Euteleostomi</taxon>
        <taxon>Actinopterygii</taxon>
        <taxon>Neopterygii</taxon>
        <taxon>Teleostei</taxon>
        <taxon>Neoteleostei</taxon>
        <taxon>Acanthomorphata</taxon>
        <taxon>Eupercaria</taxon>
        <taxon>Perciformes</taxon>
        <taxon>Cottioidei</taxon>
        <taxon>Cottales</taxon>
        <taxon>Liparidae</taxon>
        <taxon>Liparis</taxon>
    </lineage>
</organism>
<sequence>METESLEETPSERENGGQSDDIMWICKSANSSANERRTQVPSHVDSSPESRGLKPRVTGLKPRVTGLKPRVTGTQTPSHGTQAPSHGTQAPSHGTPAAPLLLLC</sequence>
<dbReference type="Proteomes" id="UP000314294">
    <property type="component" value="Unassembled WGS sequence"/>
</dbReference>
<gene>
    <name evidence="2" type="ORF">EYF80_033037</name>
</gene>
<keyword evidence="3" id="KW-1185">Reference proteome</keyword>
<feature type="compositionally biased region" description="Polar residues" evidence="1">
    <location>
        <begin position="28"/>
        <end position="45"/>
    </location>
</feature>
<feature type="region of interest" description="Disordered" evidence="1">
    <location>
        <begin position="1"/>
        <end position="104"/>
    </location>
</feature>
<evidence type="ECO:0000313" key="2">
    <source>
        <dbReference type="EMBL" id="TNN56779.1"/>
    </source>
</evidence>
<evidence type="ECO:0000313" key="3">
    <source>
        <dbReference type="Proteomes" id="UP000314294"/>
    </source>
</evidence>
<dbReference type="AlphaFoldDB" id="A0A4Z2GTN8"/>